<dbReference type="Gene3D" id="3.40.50.1820">
    <property type="entry name" value="alpha/beta hydrolase"/>
    <property type="match status" value="1"/>
</dbReference>
<dbReference type="RefSeq" id="WP_042627004.1">
    <property type="nucleotide sequence ID" value="NZ_CP002581.1"/>
</dbReference>
<dbReference type="PANTHER" id="PTHR11487:SF0">
    <property type="entry name" value="S-ACYL FATTY ACID SYNTHASE THIOESTERASE, MEDIUM CHAIN"/>
    <property type="match status" value="1"/>
</dbReference>
<dbReference type="InterPro" id="IPR029058">
    <property type="entry name" value="AB_hydrolase_fold"/>
</dbReference>
<organism evidence="5 6">
    <name type="scientific">Burkholderia plantarii</name>
    <dbReference type="NCBI Taxonomy" id="41899"/>
    <lineage>
        <taxon>Bacteria</taxon>
        <taxon>Pseudomonadati</taxon>
        <taxon>Pseudomonadota</taxon>
        <taxon>Betaproteobacteria</taxon>
        <taxon>Burkholderiales</taxon>
        <taxon>Burkholderiaceae</taxon>
        <taxon>Burkholderia</taxon>
    </lineage>
</organism>
<dbReference type="EMBL" id="CP002581">
    <property type="protein sequence ID" value="AJK48347.1"/>
    <property type="molecule type" value="Genomic_DNA"/>
</dbReference>
<evidence type="ECO:0000313" key="6">
    <source>
        <dbReference type="Proteomes" id="UP000031838"/>
    </source>
</evidence>
<sequence>MSAHLDESPWLIVHPAASGQPARLRLFCFHYAGATASIFRSWRSGLPDWVELVAVQLPGREYRLGEPLFESATPIVEALAECVPDWLDLPFVFFGHSMGALIAFDLARVLRARGHGEPALFVASGRNAPRYLWRDAGIQALPDDVFLATVRDYNGTPEELINEPSMRDLWMPRLRADLTISALYHYTEQTPLACPLLVLRGTHDGLVSDEGVEGWRAETTGPIHYVRFPGNHFFLHSEEPDVLAELRRALAQVSADRPVQHGHAAARQQIEENRR</sequence>
<dbReference type="AlphaFoldDB" id="A0A0B6RSS0"/>
<evidence type="ECO:0000256" key="2">
    <source>
        <dbReference type="ARBA" id="ARBA00022801"/>
    </source>
</evidence>
<dbReference type="KEGG" id="bgp:BGL_2c02510"/>
<reference evidence="5 6" key="2">
    <citation type="journal article" date="2016" name="Appl. Microbiol. Biotechnol.">
        <title>Mutations improving production and secretion of extracellular lipase by Burkholderia glumae PG1.</title>
        <authorList>
            <person name="Knapp A."/>
            <person name="Voget S."/>
            <person name="Gao R."/>
            <person name="Zaburannyi N."/>
            <person name="Krysciak D."/>
            <person name="Breuer M."/>
            <person name="Hauer B."/>
            <person name="Streit W.R."/>
            <person name="Muller R."/>
            <person name="Daniel R."/>
            <person name="Jaeger K.E."/>
        </authorList>
    </citation>
    <scope>NUCLEOTIDE SEQUENCE [LARGE SCALE GENOMIC DNA]</scope>
    <source>
        <strain evidence="5 6">PG1</strain>
    </source>
</reference>
<keyword evidence="6" id="KW-1185">Reference proteome</keyword>
<dbReference type="GO" id="GO:0016787">
    <property type="term" value="F:hydrolase activity"/>
    <property type="evidence" value="ECO:0007669"/>
    <property type="project" value="UniProtKB-KW"/>
</dbReference>
<feature type="domain" description="Thioesterase TesA-like" evidence="4">
    <location>
        <begin position="27"/>
        <end position="250"/>
    </location>
</feature>
<protein>
    <submittedName>
        <fullName evidence="5">Thioesterase type II, NRPS/PKS/S-FAS family, BarC-like protein</fullName>
    </submittedName>
</protein>
<dbReference type="InterPro" id="IPR001031">
    <property type="entry name" value="Thioesterase"/>
</dbReference>
<dbReference type="Pfam" id="PF00975">
    <property type="entry name" value="Thioesterase"/>
    <property type="match status" value="1"/>
</dbReference>
<evidence type="ECO:0000313" key="5">
    <source>
        <dbReference type="EMBL" id="AJK48347.1"/>
    </source>
</evidence>
<dbReference type="PANTHER" id="PTHR11487">
    <property type="entry name" value="THIOESTERASE"/>
    <property type="match status" value="1"/>
</dbReference>
<proteinExistence type="inferred from homology"/>
<feature type="region of interest" description="Disordered" evidence="3">
    <location>
        <begin position="255"/>
        <end position="275"/>
    </location>
</feature>
<reference evidence="6" key="1">
    <citation type="submission" date="2011-03" db="EMBL/GenBank/DDBJ databases">
        <authorList>
            <person name="Voget S."/>
            <person name="Streit W.R."/>
            <person name="Jaeger K.E."/>
            <person name="Daniel R."/>
        </authorList>
    </citation>
    <scope>NUCLEOTIDE SEQUENCE [LARGE SCALE GENOMIC DNA]</scope>
    <source>
        <strain evidence="6">PG1</strain>
    </source>
</reference>
<gene>
    <name evidence="5" type="ORF">BGL_2c02510</name>
</gene>
<dbReference type="GO" id="GO:0008610">
    <property type="term" value="P:lipid biosynthetic process"/>
    <property type="evidence" value="ECO:0007669"/>
    <property type="project" value="TreeGrafter"/>
</dbReference>
<evidence type="ECO:0000256" key="1">
    <source>
        <dbReference type="ARBA" id="ARBA00007169"/>
    </source>
</evidence>
<dbReference type="Proteomes" id="UP000031838">
    <property type="component" value="Chromosome 2"/>
</dbReference>
<evidence type="ECO:0000256" key="3">
    <source>
        <dbReference type="SAM" id="MobiDB-lite"/>
    </source>
</evidence>
<accession>A0A0B6RSS0</accession>
<dbReference type="SUPFAM" id="SSF53474">
    <property type="entry name" value="alpha/beta-Hydrolases"/>
    <property type="match status" value="1"/>
</dbReference>
<dbReference type="InterPro" id="IPR012223">
    <property type="entry name" value="TEII"/>
</dbReference>
<keyword evidence="2" id="KW-0378">Hydrolase</keyword>
<dbReference type="HOGENOM" id="CLU_070456_1_1_4"/>
<name>A0A0B6RSS0_BURPL</name>
<evidence type="ECO:0000259" key="4">
    <source>
        <dbReference type="SMART" id="SM00824"/>
    </source>
</evidence>
<dbReference type="InterPro" id="IPR020802">
    <property type="entry name" value="TesA-like"/>
</dbReference>
<comment type="similarity">
    <text evidence="1">Belongs to the thioesterase family.</text>
</comment>
<dbReference type="SMART" id="SM00824">
    <property type="entry name" value="PKS_TE"/>
    <property type="match status" value="1"/>
</dbReference>